<dbReference type="Gene3D" id="1.20.120.530">
    <property type="entry name" value="GntR ligand-binding domain-like"/>
    <property type="match status" value="1"/>
</dbReference>
<evidence type="ECO:0000256" key="3">
    <source>
        <dbReference type="ARBA" id="ARBA00023163"/>
    </source>
</evidence>
<evidence type="ECO:0000313" key="6">
    <source>
        <dbReference type="Proteomes" id="UP000662111"/>
    </source>
</evidence>
<dbReference type="CDD" id="cd07377">
    <property type="entry name" value="WHTH_GntR"/>
    <property type="match status" value="1"/>
</dbReference>
<organism evidence="5 6">
    <name type="scientific">Ornithinimicrobium pekingense</name>
    <dbReference type="NCBI Taxonomy" id="384677"/>
    <lineage>
        <taxon>Bacteria</taxon>
        <taxon>Bacillati</taxon>
        <taxon>Actinomycetota</taxon>
        <taxon>Actinomycetes</taxon>
        <taxon>Micrococcales</taxon>
        <taxon>Ornithinimicrobiaceae</taxon>
        <taxon>Ornithinimicrobium</taxon>
    </lineage>
</organism>
<keyword evidence="1" id="KW-0805">Transcription regulation</keyword>
<dbReference type="PANTHER" id="PTHR43537:SF44">
    <property type="entry name" value="GNTR FAMILY REGULATORY PROTEIN"/>
    <property type="match status" value="1"/>
</dbReference>
<protein>
    <submittedName>
        <fullName evidence="5">Transcriptional regulator</fullName>
    </submittedName>
</protein>
<keyword evidence="6" id="KW-1185">Reference proteome</keyword>
<dbReference type="PANTHER" id="PTHR43537">
    <property type="entry name" value="TRANSCRIPTIONAL REGULATOR, GNTR FAMILY"/>
    <property type="match status" value="1"/>
</dbReference>
<comment type="caution">
    <text evidence="5">The sequence shown here is derived from an EMBL/GenBank/DDBJ whole genome shotgun (WGS) entry which is preliminary data.</text>
</comment>
<evidence type="ECO:0000256" key="2">
    <source>
        <dbReference type="ARBA" id="ARBA00023125"/>
    </source>
</evidence>
<dbReference type="InterPro" id="IPR008920">
    <property type="entry name" value="TF_FadR/GntR_C"/>
</dbReference>
<keyword evidence="3" id="KW-0804">Transcription</keyword>
<sequence length="255" mass="27747">MNTAAGSSVARRKAQWSTVEEIKQYILELRLHPGDPLPTETELCEALGVSRSSVREAMRTLSSLDIVEVRHGHGSFVGGLSMSPLVSGLIFRSVLDSEGDLRTLREVVDLRIALDLGTAEELVELHRGGPPRDDLRGLVERMRQHTARGEGFAEEDGAFHRELLAGLDNTIVRQLVSALWEVHTEVVPKLGLPPARDIDKTVEAHEAMLDALEAGDVEAYRTAVADHYQPLLTAIEAAVASNSATPAAPREARIS</sequence>
<dbReference type="PROSITE" id="PS50949">
    <property type="entry name" value="HTH_GNTR"/>
    <property type="match status" value="1"/>
</dbReference>
<dbReference type="SMART" id="SM00895">
    <property type="entry name" value="FCD"/>
    <property type="match status" value="1"/>
</dbReference>
<dbReference type="Pfam" id="PF07729">
    <property type="entry name" value="FCD"/>
    <property type="match status" value="1"/>
</dbReference>
<evidence type="ECO:0000313" key="5">
    <source>
        <dbReference type="EMBL" id="GGK77775.1"/>
    </source>
</evidence>
<dbReference type="RefSeq" id="WP_022922056.1">
    <property type="nucleotide sequence ID" value="NZ_BMLB01000006.1"/>
</dbReference>
<accession>A0ABQ2FAJ3</accession>
<evidence type="ECO:0000259" key="4">
    <source>
        <dbReference type="PROSITE" id="PS50949"/>
    </source>
</evidence>
<dbReference type="Pfam" id="PF00392">
    <property type="entry name" value="GntR"/>
    <property type="match status" value="1"/>
</dbReference>
<reference evidence="6" key="1">
    <citation type="journal article" date="2019" name="Int. J. Syst. Evol. Microbiol.">
        <title>The Global Catalogue of Microorganisms (GCM) 10K type strain sequencing project: providing services to taxonomists for standard genome sequencing and annotation.</title>
        <authorList>
            <consortium name="The Broad Institute Genomics Platform"/>
            <consortium name="The Broad Institute Genome Sequencing Center for Infectious Disease"/>
            <person name="Wu L."/>
            <person name="Ma J."/>
        </authorList>
    </citation>
    <scope>NUCLEOTIDE SEQUENCE [LARGE SCALE GENOMIC DNA]</scope>
    <source>
        <strain evidence="6">CGMCC 1.5362</strain>
    </source>
</reference>
<dbReference type="InterPro" id="IPR036390">
    <property type="entry name" value="WH_DNA-bd_sf"/>
</dbReference>
<dbReference type="SUPFAM" id="SSF46785">
    <property type="entry name" value="Winged helix' DNA-binding domain"/>
    <property type="match status" value="1"/>
</dbReference>
<evidence type="ECO:0000256" key="1">
    <source>
        <dbReference type="ARBA" id="ARBA00023015"/>
    </source>
</evidence>
<proteinExistence type="predicted"/>
<gene>
    <name evidence="5" type="ORF">GCM10011509_27860</name>
</gene>
<name>A0ABQ2FAJ3_9MICO</name>
<dbReference type="InterPro" id="IPR011711">
    <property type="entry name" value="GntR_C"/>
</dbReference>
<keyword evidence="2" id="KW-0238">DNA-binding</keyword>
<dbReference type="InterPro" id="IPR000524">
    <property type="entry name" value="Tscrpt_reg_HTH_GntR"/>
</dbReference>
<dbReference type="Gene3D" id="1.10.10.10">
    <property type="entry name" value="Winged helix-like DNA-binding domain superfamily/Winged helix DNA-binding domain"/>
    <property type="match status" value="1"/>
</dbReference>
<dbReference type="InterPro" id="IPR036388">
    <property type="entry name" value="WH-like_DNA-bd_sf"/>
</dbReference>
<dbReference type="SMART" id="SM00345">
    <property type="entry name" value="HTH_GNTR"/>
    <property type="match status" value="1"/>
</dbReference>
<dbReference type="PRINTS" id="PR00035">
    <property type="entry name" value="HTHGNTR"/>
</dbReference>
<dbReference type="Proteomes" id="UP000662111">
    <property type="component" value="Unassembled WGS sequence"/>
</dbReference>
<dbReference type="SUPFAM" id="SSF48008">
    <property type="entry name" value="GntR ligand-binding domain-like"/>
    <property type="match status" value="1"/>
</dbReference>
<feature type="domain" description="HTH gntR-type" evidence="4">
    <location>
        <begin position="12"/>
        <end position="80"/>
    </location>
</feature>
<dbReference type="EMBL" id="BMLB01000006">
    <property type="protein sequence ID" value="GGK77775.1"/>
    <property type="molecule type" value="Genomic_DNA"/>
</dbReference>